<keyword evidence="2 5" id="KW-0227">DNA damage</keyword>
<dbReference type="PANTHER" id="PTHR10429:SF0">
    <property type="entry name" value="DNA-3-METHYLADENINE GLYCOSYLASE"/>
    <property type="match status" value="1"/>
</dbReference>
<dbReference type="CDD" id="cd00540">
    <property type="entry name" value="AAG"/>
    <property type="match status" value="1"/>
</dbReference>
<dbReference type="EMBL" id="SCWE01000004">
    <property type="protein sequence ID" value="TDM01391.1"/>
    <property type="molecule type" value="Genomic_DNA"/>
</dbReference>
<dbReference type="Pfam" id="PF02245">
    <property type="entry name" value="Pur_DNA_glyco"/>
    <property type="match status" value="1"/>
</dbReference>
<reference evidence="6 7" key="1">
    <citation type="submission" date="2019-01" db="EMBL/GenBank/DDBJ databases">
        <title>Draft genome sequences of the type strains of six Macrococcus species.</title>
        <authorList>
            <person name="Mazhar S."/>
            <person name="Altermann E."/>
            <person name="Hill C."/>
            <person name="Mcauliffe O."/>
        </authorList>
    </citation>
    <scope>NUCLEOTIDE SEQUENCE [LARGE SCALE GENOMIC DNA]</scope>
    <source>
        <strain evidence="6 7">CCM4809</strain>
    </source>
</reference>
<organism evidence="6 7">
    <name type="scientific">Macrococcus hajekii</name>
    <dbReference type="NCBI Taxonomy" id="198482"/>
    <lineage>
        <taxon>Bacteria</taxon>
        <taxon>Bacillati</taxon>
        <taxon>Bacillota</taxon>
        <taxon>Bacilli</taxon>
        <taxon>Bacillales</taxon>
        <taxon>Staphylococcaceae</taxon>
        <taxon>Macrococcus</taxon>
    </lineage>
</organism>
<dbReference type="GO" id="GO:0003905">
    <property type="term" value="F:alkylbase DNA N-glycosylase activity"/>
    <property type="evidence" value="ECO:0007669"/>
    <property type="project" value="InterPro"/>
</dbReference>
<dbReference type="GO" id="GO:0003677">
    <property type="term" value="F:DNA binding"/>
    <property type="evidence" value="ECO:0007669"/>
    <property type="project" value="InterPro"/>
</dbReference>
<dbReference type="AlphaFoldDB" id="A0A4R6BIS6"/>
<dbReference type="PANTHER" id="PTHR10429">
    <property type="entry name" value="DNA-3-METHYLADENINE GLYCOSYLASE"/>
    <property type="match status" value="1"/>
</dbReference>
<gene>
    <name evidence="6" type="ORF">ERX37_09140</name>
</gene>
<dbReference type="HAMAP" id="MF_00527">
    <property type="entry name" value="3MGH"/>
    <property type="match status" value="1"/>
</dbReference>
<keyword evidence="3 5" id="KW-0378">Hydrolase</keyword>
<accession>A0A4R6BIS6</accession>
<evidence type="ECO:0000313" key="6">
    <source>
        <dbReference type="EMBL" id="TDM01391.1"/>
    </source>
</evidence>
<comment type="similarity">
    <text evidence="1 5">Belongs to the DNA glycosylase MPG family.</text>
</comment>
<proteinExistence type="inferred from homology"/>
<evidence type="ECO:0000256" key="2">
    <source>
        <dbReference type="ARBA" id="ARBA00022763"/>
    </source>
</evidence>
<evidence type="ECO:0000256" key="5">
    <source>
        <dbReference type="HAMAP-Rule" id="MF_00527"/>
    </source>
</evidence>
<dbReference type="InterPro" id="IPR036995">
    <property type="entry name" value="MPG_sf"/>
</dbReference>
<dbReference type="OrthoDB" id="9794313at2"/>
<keyword evidence="7" id="KW-1185">Reference proteome</keyword>
<dbReference type="SUPFAM" id="SSF50486">
    <property type="entry name" value="FMT C-terminal domain-like"/>
    <property type="match status" value="1"/>
</dbReference>
<sequence length="195" mass="21918">MAQDTLTAARQLLGKKVTATVEGEVTSGYITEVEAYLGFEDKAAHAYQGRRTKKNEMMYRDYGGIYIYTMHGHHCMNFITRDAASPEGVLIRGLEPAEGFEIMQKRRGRTDHLTDGPGKLTKSMGIRRDLHNGLRLNEGAITLSEGKKPEVIKESKRIGIDNKEEAVDYLYRFTVAGNPHVSKDRVKPAFNNGWQ</sequence>
<evidence type="ECO:0000256" key="1">
    <source>
        <dbReference type="ARBA" id="ARBA00009232"/>
    </source>
</evidence>
<keyword evidence="4 5" id="KW-0234">DNA repair</keyword>
<dbReference type="NCBIfam" id="TIGR00567">
    <property type="entry name" value="3mg"/>
    <property type="match status" value="1"/>
</dbReference>
<dbReference type="InterPro" id="IPR003180">
    <property type="entry name" value="MPG"/>
</dbReference>
<protein>
    <recommendedName>
        <fullName evidence="5">Putative 3-methyladenine DNA glycosylase</fullName>
        <ecNumber evidence="5">3.2.2.-</ecNumber>
    </recommendedName>
</protein>
<dbReference type="Proteomes" id="UP000295328">
    <property type="component" value="Unassembled WGS sequence"/>
</dbReference>
<dbReference type="InterPro" id="IPR011034">
    <property type="entry name" value="Formyl_transferase-like_C_sf"/>
</dbReference>
<dbReference type="Gene3D" id="3.10.300.10">
    <property type="entry name" value="Methylpurine-DNA glycosylase (MPG)"/>
    <property type="match status" value="1"/>
</dbReference>
<evidence type="ECO:0000256" key="4">
    <source>
        <dbReference type="ARBA" id="ARBA00023204"/>
    </source>
</evidence>
<evidence type="ECO:0000313" key="7">
    <source>
        <dbReference type="Proteomes" id="UP000295328"/>
    </source>
</evidence>
<dbReference type="EC" id="3.2.2.-" evidence="5"/>
<dbReference type="FunFam" id="3.10.300.10:FF:000001">
    <property type="entry name" value="Putative 3-methyladenine DNA glycosylase"/>
    <property type="match status" value="1"/>
</dbReference>
<comment type="caution">
    <text evidence="6">The sequence shown here is derived from an EMBL/GenBank/DDBJ whole genome shotgun (WGS) entry which is preliminary data.</text>
</comment>
<dbReference type="GO" id="GO:0006284">
    <property type="term" value="P:base-excision repair"/>
    <property type="evidence" value="ECO:0007669"/>
    <property type="project" value="InterPro"/>
</dbReference>
<name>A0A4R6BIS6_9STAP</name>
<evidence type="ECO:0000256" key="3">
    <source>
        <dbReference type="ARBA" id="ARBA00022801"/>
    </source>
</evidence>